<dbReference type="Gene3D" id="1.10.510.10">
    <property type="entry name" value="Transferase(Phosphotransferase) domain 1"/>
    <property type="match status" value="1"/>
</dbReference>
<keyword evidence="13" id="KW-1185">Reference proteome</keyword>
<evidence type="ECO:0000256" key="8">
    <source>
        <dbReference type="ARBA" id="ARBA00048679"/>
    </source>
</evidence>
<dbReference type="InterPro" id="IPR008271">
    <property type="entry name" value="Ser/Thr_kinase_AS"/>
</dbReference>
<accession>A0ABR2KYC4</accession>
<dbReference type="SUPFAM" id="SSF56112">
    <property type="entry name" value="Protein kinase-like (PK-like)"/>
    <property type="match status" value="1"/>
</dbReference>
<dbReference type="PROSITE" id="PS00107">
    <property type="entry name" value="PROTEIN_KINASE_ATP"/>
    <property type="match status" value="1"/>
</dbReference>
<evidence type="ECO:0000256" key="6">
    <source>
        <dbReference type="ARBA" id="ARBA00022840"/>
    </source>
</evidence>
<dbReference type="InterPro" id="IPR000719">
    <property type="entry name" value="Prot_kinase_dom"/>
</dbReference>
<evidence type="ECO:0000256" key="7">
    <source>
        <dbReference type="ARBA" id="ARBA00047899"/>
    </source>
</evidence>
<dbReference type="InterPro" id="IPR045216">
    <property type="entry name" value="CK2_alpha"/>
</dbReference>
<dbReference type="PROSITE" id="PS00108">
    <property type="entry name" value="PROTEIN_KINASE_ST"/>
    <property type="match status" value="1"/>
</dbReference>
<evidence type="ECO:0000256" key="4">
    <source>
        <dbReference type="ARBA" id="ARBA00022741"/>
    </source>
</evidence>
<dbReference type="Pfam" id="PF00069">
    <property type="entry name" value="Pkinase"/>
    <property type="match status" value="1"/>
</dbReference>
<dbReference type="InterPro" id="IPR017441">
    <property type="entry name" value="Protein_kinase_ATP_BS"/>
</dbReference>
<dbReference type="SMART" id="SM00220">
    <property type="entry name" value="S_TKc"/>
    <property type="match status" value="1"/>
</dbReference>
<evidence type="ECO:0000313" key="12">
    <source>
        <dbReference type="EMBL" id="KAK8896094.1"/>
    </source>
</evidence>
<dbReference type="Gene3D" id="3.30.200.20">
    <property type="entry name" value="Phosphorylase Kinase, domain 1"/>
    <property type="match status" value="1"/>
</dbReference>
<dbReference type="CDD" id="cd14132">
    <property type="entry name" value="STKc_CK2_alpha"/>
    <property type="match status" value="1"/>
</dbReference>
<dbReference type="EMBL" id="JAPFFF010000002">
    <property type="protein sequence ID" value="KAK8896094.1"/>
    <property type="molecule type" value="Genomic_DNA"/>
</dbReference>
<name>A0ABR2KYC4_9EUKA</name>
<dbReference type="PANTHER" id="PTHR24054:SF0">
    <property type="entry name" value="CASEIN KINASE II SUBUNIT ALPHA"/>
    <property type="match status" value="1"/>
</dbReference>
<dbReference type="PROSITE" id="PS50011">
    <property type="entry name" value="PROTEIN_KINASE_DOM"/>
    <property type="match status" value="1"/>
</dbReference>
<keyword evidence="5" id="KW-0418">Kinase</keyword>
<keyword evidence="6 9" id="KW-0067">ATP-binding</keyword>
<evidence type="ECO:0000256" key="5">
    <source>
        <dbReference type="ARBA" id="ARBA00022777"/>
    </source>
</evidence>
<comment type="caution">
    <text evidence="12">The sequence shown here is derived from an EMBL/GenBank/DDBJ whole genome shotgun (WGS) entry which is preliminary data.</text>
</comment>
<dbReference type="Proteomes" id="UP001470230">
    <property type="component" value="Unassembled WGS sequence"/>
</dbReference>
<gene>
    <name evidence="12" type="ORF">M9Y10_013985</name>
</gene>
<protein>
    <recommendedName>
        <fullName evidence="1">non-specific serine/threonine protein kinase</fullName>
        <ecNumber evidence="1">2.7.11.1</ecNumber>
    </recommendedName>
</protein>
<organism evidence="12 13">
    <name type="scientific">Tritrichomonas musculus</name>
    <dbReference type="NCBI Taxonomy" id="1915356"/>
    <lineage>
        <taxon>Eukaryota</taxon>
        <taxon>Metamonada</taxon>
        <taxon>Parabasalia</taxon>
        <taxon>Tritrichomonadida</taxon>
        <taxon>Tritrichomonadidae</taxon>
        <taxon>Tritrichomonas</taxon>
    </lineage>
</organism>
<proteinExistence type="inferred from homology"/>
<evidence type="ECO:0000256" key="2">
    <source>
        <dbReference type="ARBA" id="ARBA00022527"/>
    </source>
</evidence>
<keyword evidence="2 10" id="KW-0723">Serine/threonine-protein kinase</keyword>
<reference evidence="12 13" key="1">
    <citation type="submission" date="2024-04" db="EMBL/GenBank/DDBJ databases">
        <title>Tritrichomonas musculus Genome.</title>
        <authorList>
            <person name="Alves-Ferreira E."/>
            <person name="Grigg M."/>
            <person name="Lorenzi H."/>
            <person name="Galac M."/>
        </authorList>
    </citation>
    <scope>NUCLEOTIDE SEQUENCE [LARGE SCALE GENOMIC DNA]</scope>
    <source>
        <strain evidence="12 13">EAF2021</strain>
    </source>
</reference>
<evidence type="ECO:0000256" key="1">
    <source>
        <dbReference type="ARBA" id="ARBA00012513"/>
    </source>
</evidence>
<keyword evidence="3" id="KW-0808">Transferase</keyword>
<dbReference type="InterPro" id="IPR011009">
    <property type="entry name" value="Kinase-like_dom_sf"/>
</dbReference>
<dbReference type="PANTHER" id="PTHR24054">
    <property type="entry name" value="CASEIN KINASE II SUBUNIT ALPHA"/>
    <property type="match status" value="1"/>
</dbReference>
<evidence type="ECO:0000313" key="13">
    <source>
        <dbReference type="Proteomes" id="UP001470230"/>
    </source>
</evidence>
<feature type="domain" description="Protein kinase" evidence="11">
    <location>
        <begin position="50"/>
        <end position="333"/>
    </location>
</feature>
<sequence>MSRGRAIQRDNPTYKIITVSKVYRDVNKQRGPKWYDCENWELPVESPEGIEIADWIGTGKYSDVFIGYRGSQKLALKIMKPVRPLKYNREAKILFNLKDGPNIIQLYEIVQNQDTSQYTFVFEYTPNCDFTTLLQNFTDKEVKYYLFQLLRAIQYSHSHGIMHRDIKPQNIMYDRQSRKLRLIDWGLAEFYHPQQSYNIHVASRHYKAIELLVDYQYYDYSVDIWGFGVTMAGIIFHRMPFFKGADDFDMVAKITGVLGTDSFYKYLNKYGIDLPPEMEKHLMKNKPKRWESFVQKGYERLASPEAIDLISKCIRYDHTERITADEALQHPYFNDVRNEV</sequence>
<evidence type="ECO:0000256" key="10">
    <source>
        <dbReference type="RuleBase" id="RU000304"/>
    </source>
</evidence>
<evidence type="ECO:0000259" key="11">
    <source>
        <dbReference type="PROSITE" id="PS50011"/>
    </source>
</evidence>
<keyword evidence="4 9" id="KW-0547">Nucleotide-binding</keyword>
<evidence type="ECO:0000256" key="3">
    <source>
        <dbReference type="ARBA" id="ARBA00022679"/>
    </source>
</evidence>
<comment type="catalytic activity">
    <reaction evidence="7">
        <text>L-threonyl-[protein] + ATP = O-phospho-L-threonyl-[protein] + ADP + H(+)</text>
        <dbReference type="Rhea" id="RHEA:46608"/>
        <dbReference type="Rhea" id="RHEA-COMP:11060"/>
        <dbReference type="Rhea" id="RHEA-COMP:11605"/>
        <dbReference type="ChEBI" id="CHEBI:15378"/>
        <dbReference type="ChEBI" id="CHEBI:30013"/>
        <dbReference type="ChEBI" id="CHEBI:30616"/>
        <dbReference type="ChEBI" id="CHEBI:61977"/>
        <dbReference type="ChEBI" id="CHEBI:456216"/>
        <dbReference type="EC" id="2.7.11.1"/>
    </reaction>
</comment>
<feature type="binding site" evidence="9">
    <location>
        <position position="86"/>
    </location>
    <ligand>
        <name>ATP</name>
        <dbReference type="ChEBI" id="CHEBI:30616"/>
    </ligand>
</feature>
<dbReference type="EC" id="2.7.11.1" evidence="1"/>
<comment type="catalytic activity">
    <reaction evidence="8">
        <text>L-seryl-[protein] + ATP = O-phospho-L-seryl-[protein] + ADP + H(+)</text>
        <dbReference type="Rhea" id="RHEA:17989"/>
        <dbReference type="Rhea" id="RHEA-COMP:9863"/>
        <dbReference type="Rhea" id="RHEA-COMP:11604"/>
        <dbReference type="ChEBI" id="CHEBI:15378"/>
        <dbReference type="ChEBI" id="CHEBI:29999"/>
        <dbReference type="ChEBI" id="CHEBI:30616"/>
        <dbReference type="ChEBI" id="CHEBI:83421"/>
        <dbReference type="ChEBI" id="CHEBI:456216"/>
        <dbReference type="EC" id="2.7.11.1"/>
    </reaction>
</comment>
<comment type="similarity">
    <text evidence="10">Belongs to the protein kinase superfamily.</text>
</comment>
<evidence type="ECO:0000256" key="9">
    <source>
        <dbReference type="PROSITE-ProRule" id="PRU10141"/>
    </source>
</evidence>